<keyword evidence="2" id="KW-1185">Reference proteome</keyword>
<organism evidence="1 2">
    <name type="scientific">Euplotes crassus</name>
    <dbReference type="NCBI Taxonomy" id="5936"/>
    <lineage>
        <taxon>Eukaryota</taxon>
        <taxon>Sar</taxon>
        <taxon>Alveolata</taxon>
        <taxon>Ciliophora</taxon>
        <taxon>Intramacronucleata</taxon>
        <taxon>Spirotrichea</taxon>
        <taxon>Hypotrichia</taxon>
        <taxon>Euplotida</taxon>
        <taxon>Euplotidae</taxon>
        <taxon>Moneuplotes</taxon>
    </lineage>
</organism>
<protein>
    <submittedName>
        <fullName evidence="1">Uncharacterized protein</fullName>
    </submittedName>
</protein>
<comment type="caution">
    <text evidence="1">The sequence shown here is derived from an EMBL/GenBank/DDBJ whole genome shotgun (WGS) entry which is preliminary data.</text>
</comment>
<sequence length="522" mass="59207">MYSIRRISRCYTAVKSVAGLSQGHKRPLVSSFKATTALAGYQKPMRSISIGGIGKSKPFTLFSQVSHRQFSSAEENKDGFGIFGKNPEEEEDRKEAINKISLKLAQTKSSQEVLNIFQTDYIKAQKNQIYVEELILMLHFIVRHMGEVTGDTRLNILLNVMFAHFENVSYEYCATTISCLGFLVNLKGLGIELEMKKKVLNEILGRETPKELIPTIPTLVFSLSTFFHPHEIDGDVQKAVKDCVETYIIEGVKMMEPAHAATLLTAIVKTNSRGNPHDQEVVDTIMAQLERPKFFDDAHENELINILVPIVELGKPSEKLLDSIHECIMAKLDRIDGYNTCMLAQAYARIGSQNNKYFKDIAPQLLSVYRTQGNIFDSILYENQWLTIATFKEKGNDTISDLTNALMDVMDNQHNFSFSDLHGYEATNILVGIASLEVKNVNFIRNIVSVITHHLKSIPTSYLINTARTSFYCLQFTEFSIFYSQVHDELVSRRKNMSDEDKRDLKSIYKAHNEIPDSPFVK</sequence>
<accession>A0AAD1X8R0</accession>
<dbReference type="Proteomes" id="UP001295684">
    <property type="component" value="Unassembled WGS sequence"/>
</dbReference>
<dbReference type="EMBL" id="CAMPGE010004056">
    <property type="protein sequence ID" value="CAI2362897.1"/>
    <property type="molecule type" value="Genomic_DNA"/>
</dbReference>
<gene>
    <name evidence="1" type="ORF">ECRASSUSDP1_LOCUS4227</name>
</gene>
<dbReference type="AlphaFoldDB" id="A0AAD1X8R0"/>
<proteinExistence type="predicted"/>
<name>A0AAD1X8R0_EUPCR</name>
<reference evidence="1" key="1">
    <citation type="submission" date="2023-07" db="EMBL/GenBank/DDBJ databases">
        <authorList>
            <consortium name="AG Swart"/>
            <person name="Singh M."/>
            <person name="Singh A."/>
            <person name="Seah K."/>
            <person name="Emmerich C."/>
        </authorList>
    </citation>
    <scope>NUCLEOTIDE SEQUENCE</scope>
    <source>
        <strain evidence="1">DP1</strain>
    </source>
</reference>
<evidence type="ECO:0000313" key="1">
    <source>
        <dbReference type="EMBL" id="CAI2362897.1"/>
    </source>
</evidence>
<evidence type="ECO:0000313" key="2">
    <source>
        <dbReference type="Proteomes" id="UP001295684"/>
    </source>
</evidence>